<organism evidence="2 3">
    <name type="scientific">Magnetofaba australis IT-1</name>
    <dbReference type="NCBI Taxonomy" id="1434232"/>
    <lineage>
        <taxon>Bacteria</taxon>
        <taxon>Pseudomonadati</taxon>
        <taxon>Pseudomonadota</taxon>
        <taxon>Magnetococcia</taxon>
        <taxon>Magnetococcales</taxon>
        <taxon>Magnetococcaceae</taxon>
        <taxon>Magnetofaba</taxon>
    </lineage>
</organism>
<accession>A0A1Y2K4I6</accession>
<sequence length="226" mass="24794">MKGLMMAMNRAVTGWILPALAALMVQFGASTASAAPSLASWGLEGLLGEDKKEEVDPRWLRILKPDTRMVTIKPGESVTFELDWFPADKSPHWYAATAPRERVAIDSKSFTVRFAKPGVFFIGAQLGRKGPREVREIHVIDPKMPVTPLTILQPKAGRKFKVGERIALNADSGVGDVVWVLGNGREVRGTFVHVAYPEPGAYTLRAVEVNRMTGQVSEGEVEIVIE</sequence>
<protein>
    <recommendedName>
        <fullName evidence="4">PKD domain-containing protein</fullName>
    </recommendedName>
</protein>
<gene>
    <name evidence="2" type="ORF">MAIT1_02125</name>
</gene>
<evidence type="ECO:0000313" key="3">
    <source>
        <dbReference type="Proteomes" id="UP000194003"/>
    </source>
</evidence>
<evidence type="ECO:0000313" key="2">
    <source>
        <dbReference type="EMBL" id="OSM02044.1"/>
    </source>
</evidence>
<feature type="chain" id="PRO_5012101587" description="PKD domain-containing protein" evidence="1">
    <location>
        <begin position="35"/>
        <end position="226"/>
    </location>
</feature>
<proteinExistence type="predicted"/>
<feature type="signal peptide" evidence="1">
    <location>
        <begin position="1"/>
        <end position="34"/>
    </location>
</feature>
<name>A0A1Y2K4I6_9PROT</name>
<dbReference type="EMBL" id="LVJN01000020">
    <property type="protein sequence ID" value="OSM02044.1"/>
    <property type="molecule type" value="Genomic_DNA"/>
</dbReference>
<dbReference type="AlphaFoldDB" id="A0A1Y2K4I6"/>
<comment type="caution">
    <text evidence="2">The sequence shown here is derived from an EMBL/GenBank/DDBJ whole genome shotgun (WGS) entry which is preliminary data.</text>
</comment>
<dbReference type="STRING" id="1434232.MAIT1_02125"/>
<keyword evidence="1" id="KW-0732">Signal</keyword>
<evidence type="ECO:0008006" key="4">
    <source>
        <dbReference type="Google" id="ProtNLM"/>
    </source>
</evidence>
<keyword evidence="3" id="KW-1185">Reference proteome</keyword>
<reference evidence="2 3" key="1">
    <citation type="journal article" date="2016" name="BMC Genomics">
        <title>Combined genomic and structural analyses of a cultured magnetotactic bacterium reveals its niche adaptation to a dynamic environment.</title>
        <authorList>
            <person name="Araujo A.C."/>
            <person name="Morillo V."/>
            <person name="Cypriano J."/>
            <person name="Teixeira L.C."/>
            <person name="Leao P."/>
            <person name="Lyra S."/>
            <person name="Almeida L.G."/>
            <person name="Bazylinski D.A."/>
            <person name="Vasconcellos A.T."/>
            <person name="Abreu F."/>
            <person name="Lins U."/>
        </authorList>
    </citation>
    <scope>NUCLEOTIDE SEQUENCE [LARGE SCALE GENOMIC DNA]</scope>
    <source>
        <strain evidence="2 3">IT-1</strain>
    </source>
</reference>
<evidence type="ECO:0000256" key="1">
    <source>
        <dbReference type="SAM" id="SignalP"/>
    </source>
</evidence>
<dbReference type="Proteomes" id="UP000194003">
    <property type="component" value="Unassembled WGS sequence"/>
</dbReference>